<dbReference type="AlphaFoldDB" id="A0A2R4WI76"/>
<name>A0A2R4WI76_9HYPH</name>
<protein>
    <submittedName>
        <fullName evidence="1">DUF3383 domain-containing protein</fullName>
    </submittedName>
</protein>
<evidence type="ECO:0000313" key="2">
    <source>
        <dbReference type="Proteomes" id="UP000244755"/>
    </source>
</evidence>
<sequence length="657" mass="66809">MSSIPASQVARVLPQVLNAGGNPLAFNGLFLTLNPRVPVGTVLDFPNDGSSVDAYFGPASQESTWADVYFLGHDTSTIKPDSLLIARYTAAAAAAYLIGGPINTLTLAQIQAMQGDLTVVVDGYPHTASGLNLSAATSYSAAAALIAQGLNASQPVAASVTGAIAPATASVSASIAGNVMTVNAVVSGTLVPGAVVSGSGVTAGTTVTSQLSGLPGGTGTYAVSAAQVVPNGTLSAAYGVLTVSAVSSGTLAVGQTLTGGGVSAGTRITGLGTGTGLAGTYFVSPSQTVSSGTLTAAATPITVTYDAISGGLQIASGITGAASSIGYATGSLAVPLMLTQGAGAVVSLGADATTPGAFMEGIVDLTQNWVSFTTLFDPDGGSGATTQRMLFATWTNSKNNRYAYVCWDRDASPTVTQPATTSLGYLLQQSGLSGTIPIYEPSDLGHAAFVCGAIASIDFGARNGRTTLAFRQQSGLVAGVSNARIASNLAGDPQVAGSYGNGYNFYGAYATANQGFVFFNRGTISGKFQWIDSYINQIRLNNQLQLAMVNLLIQTNSIPYNVEGHALVEAAWLDPIQEAINFGSIRAGIPLSNLQKAELKSQAGLDIADTLYQRGWYAQIIDAAPQVRQGRASPPCRLFYADGQSIQALTLASINIQ</sequence>
<dbReference type="EMBL" id="CP028843">
    <property type="protein sequence ID" value="AWB21238.1"/>
    <property type="molecule type" value="Genomic_DNA"/>
</dbReference>
<gene>
    <name evidence="1" type="ORF">DA075_10200</name>
</gene>
<dbReference type="OrthoDB" id="7494486at2"/>
<dbReference type="KEGG" id="mee:DA075_10200"/>
<reference evidence="1 2" key="1">
    <citation type="submission" date="2018-04" db="EMBL/GenBank/DDBJ databases">
        <title>Methylobacterium sp. PR1016A genome.</title>
        <authorList>
            <person name="Park W."/>
        </authorList>
    </citation>
    <scope>NUCLEOTIDE SEQUENCE [LARGE SCALE GENOMIC DNA]</scope>
    <source>
        <strain evidence="1 2">PR1016A</strain>
    </source>
</reference>
<dbReference type="RefSeq" id="WP_099953114.1">
    <property type="nucleotide sequence ID" value="NZ_CP028843.1"/>
</dbReference>
<evidence type="ECO:0000313" key="1">
    <source>
        <dbReference type="EMBL" id="AWB21238.1"/>
    </source>
</evidence>
<dbReference type="InterPro" id="IPR021808">
    <property type="entry name" value="DUF3383"/>
</dbReference>
<keyword evidence="2" id="KW-1185">Reference proteome</keyword>
<dbReference type="Proteomes" id="UP000244755">
    <property type="component" value="Chromosome 1"/>
</dbReference>
<proteinExistence type="predicted"/>
<dbReference type="Pfam" id="PF11863">
    <property type="entry name" value="DUF3383"/>
    <property type="match status" value="2"/>
</dbReference>
<organism evidence="1 2">
    <name type="scientific">Methylobacterium currus</name>
    <dbReference type="NCBI Taxonomy" id="2051553"/>
    <lineage>
        <taxon>Bacteria</taxon>
        <taxon>Pseudomonadati</taxon>
        <taxon>Pseudomonadota</taxon>
        <taxon>Alphaproteobacteria</taxon>
        <taxon>Hyphomicrobiales</taxon>
        <taxon>Methylobacteriaceae</taxon>
        <taxon>Methylobacterium</taxon>
    </lineage>
</organism>
<accession>A0A2R4WI76</accession>